<keyword evidence="6 9" id="KW-1133">Transmembrane helix</keyword>
<organism evidence="10">
    <name type="scientific">Gasteruption tournieri</name>
    <dbReference type="NCBI Taxonomy" id="1115612"/>
    <lineage>
        <taxon>Eukaryota</taxon>
        <taxon>Metazoa</taxon>
        <taxon>Ecdysozoa</taxon>
        <taxon>Arthropoda</taxon>
        <taxon>Hexapoda</taxon>
        <taxon>Insecta</taxon>
        <taxon>Pterygota</taxon>
        <taxon>Neoptera</taxon>
        <taxon>Endopterygota</taxon>
        <taxon>Hymenoptera</taxon>
        <taxon>Apocrita</taxon>
        <taxon>Evanioidea</taxon>
        <taxon>Gasteruptiidae</taxon>
        <taxon>Gasteruption</taxon>
    </lineage>
</organism>
<keyword evidence="9" id="KW-0679">Respiratory chain</keyword>
<keyword evidence="9" id="KW-1278">Translocase</keyword>
<keyword evidence="4 9" id="KW-0813">Transport</keyword>
<dbReference type="EMBL" id="MG923496">
    <property type="protein sequence ID" value="AZL93249.1"/>
    <property type="molecule type" value="Genomic_DNA"/>
</dbReference>
<comment type="catalytic activity">
    <reaction evidence="8 9">
        <text>a ubiquinone + NADH + 5 H(+)(in) = a ubiquinol + NAD(+) + 4 H(+)(out)</text>
        <dbReference type="Rhea" id="RHEA:29091"/>
        <dbReference type="Rhea" id="RHEA-COMP:9565"/>
        <dbReference type="Rhea" id="RHEA-COMP:9566"/>
        <dbReference type="ChEBI" id="CHEBI:15378"/>
        <dbReference type="ChEBI" id="CHEBI:16389"/>
        <dbReference type="ChEBI" id="CHEBI:17976"/>
        <dbReference type="ChEBI" id="CHEBI:57540"/>
        <dbReference type="ChEBI" id="CHEBI:57945"/>
        <dbReference type="EC" id="7.1.1.2"/>
    </reaction>
</comment>
<proteinExistence type="inferred from homology"/>
<dbReference type="GO" id="GO:0030964">
    <property type="term" value="C:NADH dehydrogenase complex"/>
    <property type="evidence" value="ECO:0007669"/>
    <property type="project" value="TreeGrafter"/>
</dbReference>
<comment type="subcellular location">
    <subcellularLocation>
        <location evidence="1">Membrane</location>
    </subcellularLocation>
    <subcellularLocation>
        <location evidence="9">Mitochondrion membrane</location>
        <topology evidence="9">Multi-pass membrane protein</topology>
    </subcellularLocation>
</comment>
<keyword evidence="5 9" id="KW-0812">Transmembrane</keyword>
<feature type="transmembrane region" description="Helical" evidence="9">
    <location>
        <begin position="6"/>
        <end position="25"/>
    </location>
</feature>
<dbReference type="GO" id="GO:0031966">
    <property type="term" value="C:mitochondrial membrane"/>
    <property type="evidence" value="ECO:0007669"/>
    <property type="project" value="UniProtKB-SubCell"/>
</dbReference>
<keyword evidence="9" id="KW-0830">Ubiquinone</keyword>
<comment type="function">
    <text evidence="9">Core subunit of the mitochondrial membrane respiratory chain NADH dehydrogenase (Complex I) which catalyzes electron transfer from NADH through the respiratory chain, using ubiquinone as an electron acceptor. Essential for the catalytic activity of complex I.</text>
</comment>
<sequence>MITILMLTLMTMIITILMIMLNNLISKKMMKNREKNSPFECGFDPFKSSRLPFSLHFFLISLIFLIFDIEIALMLPMINLISSSNKFWCNMTFFMFMIILILGILIEWKSGALKWMK</sequence>
<dbReference type="InterPro" id="IPR000440">
    <property type="entry name" value="NADH_UbQ/plastoQ_OxRdtase_su3"/>
</dbReference>
<keyword evidence="9" id="KW-0249">Electron transport</keyword>
<evidence type="ECO:0000256" key="6">
    <source>
        <dbReference type="ARBA" id="ARBA00022989"/>
    </source>
</evidence>
<dbReference type="PANTHER" id="PTHR11058">
    <property type="entry name" value="NADH-UBIQUINONE OXIDOREDUCTASE CHAIN 3"/>
    <property type="match status" value="1"/>
</dbReference>
<evidence type="ECO:0000256" key="2">
    <source>
        <dbReference type="ARBA" id="ARBA00008472"/>
    </source>
</evidence>
<geneLocation type="mitochondrion" evidence="10"/>
<evidence type="ECO:0000256" key="4">
    <source>
        <dbReference type="ARBA" id="ARBA00022448"/>
    </source>
</evidence>
<gene>
    <name evidence="10" type="primary">nad3</name>
</gene>
<keyword evidence="9 10" id="KW-0496">Mitochondrion</keyword>
<keyword evidence="9" id="KW-0520">NAD</keyword>
<evidence type="ECO:0000256" key="9">
    <source>
        <dbReference type="RuleBase" id="RU003640"/>
    </source>
</evidence>
<evidence type="ECO:0000256" key="5">
    <source>
        <dbReference type="ARBA" id="ARBA00022692"/>
    </source>
</evidence>
<dbReference type="Pfam" id="PF00507">
    <property type="entry name" value="Oxidored_q4"/>
    <property type="match status" value="1"/>
</dbReference>
<dbReference type="AlphaFoldDB" id="A0A3S8V0Q8"/>
<comment type="similarity">
    <text evidence="2 9">Belongs to the complex I subunit 3 family.</text>
</comment>
<accession>A0A3S8V0Q8</accession>
<dbReference type="Gene3D" id="1.20.58.1610">
    <property type="entry name" value="NADH:ubiquinone/plastoquinone oxidoreductase, chain 3"/>
    <property type="match status" value="1"/>
</dbReference>
<protein>
    <recommendedName>
        <fullName evidence="3 9">NADH-ubiquinone oxidoreductase chain 3</fullName>
        <ecNumber evidence="9">7.1.1.2</ecNumber>
    </recommendedName>
</protein>
<feature type="transmembrane region" description="Helical" evidence="9">
    <location>
        <begin position="57"/>
        <end position="81"/>
    </location>
</feature>
<dbReference type="EC" id="7.1.1.2" evidence="9"/>
<evidence type="ECO:0000256" key="3">
    <source>
        <dbReference type="ARBA" id="ARBA00021007"/>
    </source>
</evidence>
<evidence type="ECO:0000313" key="10">
    <source>
        <dbReference type="EMBL" id="AZL93249.1"/>
    </source>
</evidence>
<evidence type="ECO:0000256" key="1">
    <source>
        <dbReference type="ARBA" id="ARBA00004370"/>
    </source>
</evidence>
<reference evidence="10" key="1">
    <citation type="journal article" date="2018" name="Mol. Phylogenet. Evol.">
        <title>Mitochondrial phylogenomics of the Hymenoptera.</title>
        <authorList>
            <person name="Tang P."/>
            <person name="Zhu J.C."/>
            <person name="Zheng B.Y."/>
            <person name="Wei S.J."/>
            <person name="Sharkey M."/>
            <person name="Chen X.X."/>
            <person name="Vogler A.P."/>
        </authorList>
    </citation>
    <scope>NUCLEOTIDE SEQUENCE</scope>
</reference>
<keyword evidence="7 9" id="KW-0472">Membrane</keyword>
<feature type="transmembrane region" description="Helical" evidence="9">
    <location>
        <begin position="87"/>
        <end position="108"/>
    </location>
</feature>
<dbReference type="GO" id="GO:0008137">
    <property type="term" value="F:NADH dehydrogenase (ubiquinone) activity"/>
    <property type="evidence" value="ECO:0007669"/>
    <property type="project" value="UniProtKB-UniRule"/>
</dbReference>
<dbReference type="InterPro" id="IPR038430">
    <property type="entry name" value="NDAH_ubi_oxred_su3_sf"/>
</dbReference>
<evidence type="ECO:0000256" key="7">
    <source>
        <dbReference type="ARBA" id="ARBA00023136"/>
    </source>
</evidence>
<evidence type="ECO:0000256" key="8">
    <source>
        <dbReference type="ARBA" id="ARBA00049551"/>
    </source>
</evidence>
<dbReference type="PANTHER" id="PTHR11058:SF9">
    <property type="entry name" value="NADH-UBIQUINONE OXIDOREDUCTASE CHAIN 3"/>
    <property type="match status" value="1"/>
</dbReference>
<name>A0A3S8V0Q8_9HYME</name>